<proteinExistence type="predicted"/>
<protein>
    <submittedName>
        <fullName evidence="2">Uncharacterized protein</fullName>
    </submittedName>
</protein>
<feature type="compositionally biased region" description="Basic residues" evidence="1">
    <location>
        <begin position="159"/>
        <end position="174"/>
    </location>
</feature>
<feature type="region of interest" description="Disordered" evidence="1">
    <location>
        <begin position="1"/>
        <end position="72"/>
    </location>
</feature>
<feature type="compositionally biased region" description="Basic residues" evidence="1">
    <location>
        <begin position="1"/>
        <end position="16"/>
    </location>
</feature>
<feature type="region of interest" description="Disordered" evidence="1">
    <location>
        <begin position="141"/>
        <end position="174"/>
    </location>
</feature>
<evidence type="ECO:0000256" key="1">
    <source>
        <dbReference type="SAM" id="MobiDB-lite"/>
    </source>
</evidence>
<dbReference type="AlphaFoldDB" id="A0A6N3C6Z5"/>
<sequence length="174" mass="19117">MKRKKRKHISQSKRSARSSSSNGDCNNSTTSNSNTTSQNDNTNNKQNSCNCDSSNNNNSNNNDNNQNTNDNSTNQNSKLCYFSAFDYFVLSSTLAIALAEELSDTDIDILSTFLATLSDQLALIGDLNSCAQGETENAFVPPIPANTPSSRGYSNSSNLKRRSKKIVKRKIKKK</sequence>
<feature type="compositionally biased region" description="Low complexity" evidence="1">
    <location>
        <begin position="17"/>
        <end position="72"/>
    </location>
</feature>
<name>A0A6N3C6Z5_9FIRM</name>
<reference evidence="2" key="1">
    <citation type="submission" date="2019-11" db="EMBL/GenBank/DDBJ databases">
        <authorList>
            <person name="Feng L."/>
        </authorList>
    </citation>
    <scope>NUCLEOTIDE SEQUENCE</scope>
    <source>
        <strain evidence="2">IbartlettiiLFYP30</strain>
    </source>
</reference>
<gene>
    <name evidence="2" type="ORF">IBLFYP30_01804</name>
</gene>
<organism evidence="2">
    <name type="scientific">Intestinibacter bartlettii</name>
    <dbReference type="NCBI Taxonomy" id="261299"/>
    <lineage>
        <taxon>Bacteria</taxon>
        <taxon>Bacillati</taxon>
        <taxon>Bacillota</taxon>
        <taxon>Clostridia</taxon>
        <taxon>Peptostreptococcales</taxon>
        <taxon>Peptostreptococcaceae</taxon>
        <taxon>Intestinibacter</taxon>
    </lineage>
</organism>
<dbReference type="RefSeq" id="WP_156530888.1">
    <property type="nucleotide sequence ID" value="NZ_CACRUE010000026.1"/>
</dbReference>
<evidence type="ECO:0000313" key="2">
    <source>
        <dbReference type="EMBL" id="VYU12746.1"/>
    </source>
</evidence>
<dbReference type="EMBL" id="CACRUE010000026">
    <property type="protein sequence ID" value="VYU12746.1"/>
    <property type="molecule type" value="Genomic_DNA"/>
</dbReference>
<accession>A0A6N3C6Z5</accession>